<dbReference type="AlphaFoldDB" id="Q03FD0"/>
<gene>
    <name evidence="3" type="ordered locus">PEPE_1036</name>
</gene>
<evidence type="ECO:0000313" key="3">
    <source>
        <dbReference type="EMBL" id="ABJ68092.1"/>
    </source>
</evidence>
<protein>
    <recommendedName>
        <fullName evidence="5">DUF5067 domain-containing protein</fullName>
    </recommendedName>
</protein>
<dbReference type="STRING" id="278197.PEPE_1036"/>
<proteinExistence type="predicted"/>
<feature type="compositionally biased region" description="Basic and acidic residues" evidence="1">
    <location>
        <begin position="25"/>
        <end position="42"/>
    </location>
</feature>
<keyword evidence="2" id="KW-0732">Signal</keyword>
<feature type="compositionally biased region" description="Polar residues" evidence="1">
    <location>
        <begin position="270"/>
        <end position="281"/>
    </location>
</feature>
<name>Q03FD0_PEDPA</name>
<reference evidence="3 4" key="1">
    <citation type="journal article" date="2006" name="Proc. Natl. Acad. Sci. U.S.A.">
        <title>Comparative genomics of the lactic acid bacteria.</title>
        <authorList>
            <person name="Makarova K."/>
            <person name="Slesarev A."/>
            <person name="Wolf Y."/>
            <person name="Sorokin A."/>
            <person name="Mirkin B."/>
            <person name="Koonin E."/>
            <person name="Pavlov A."/>
            <person name="Pavlova N."/>
            <person name="Karamychev V."/>
            <person name="Polouchine N."/>
            <person name="Shakhova V."/>
            <person name="Grigoriev I."/>
            <person name="Lou Y."/>
            <person name="Rohksar D."/>
            <person name="Lucas S."/>
            <person name="Huang K."/>
            <person name="Goodstein D.M."/>
            <person name="Hawkins T."/>
            <person name="Plengvidhya V."/>
            <person name="Welker D."/>
            <person name="Hughes J."/>
            <person name="Goh Y."/>
            <person name="Benson A."/>
            <person name="Baldwin K."/>
            <person name="Lee J.H."/>
            <person name="Diaz-Muniz I."/>
            <person name="Dosti B."/>
            <person name="Smeianov V."/>
            <person name="Wechter W."/>
            <person name="Barabote R."/>
            <person name="Lorca G."/>
            <person name="Altermann E."/>
            <person name="Barrangou R."/>
            <person name="Ganesan B."/>
            <person name="Xie Y."/>
            <person name="Rawsthorne H."/>
            <person name="Tamir D."/>
            <person name="Parker C."/>
            <person name="Breidt F."/>
            <person name="Broadbent J."/>
            <person name="Hutkins R."/>
            <person name="O'Sullivan D."/>
            <person name="Steele J."/>
            <person name="Unlu G."/>
            <person name="Saier M."/>
            <person name="Klaenhammer T."/>
            <person name="Richardson P."/>
            <person name="Kozyavkin S."/>
            <person name="Weimer B."/>
            <person name="Mills D."/>
        </authorList>
    </citation>
    <scope>NUCLEOTIDE SEQUENCE [LARGE SCALE GENOMIC DNA]</scope>
    <source>
        <strain evidence="4">ATCC 25745 / CCUG 21536 / LMG 10740 / 183-1w</strain>
    </source>
</reference>
<dbReference type="RefSeq" id="WP_011673444.1">
    <property type="nucleotide sequence ID" value="NC_008525.1"/>
</dbReference>
<accession>Q03FD0</accession>
<feature type="region of interest" description="Disordered" evidence="1">
    <location>
        <begin position="240"/>
        <end position="375"/>
    </location>
</feature>
<feature type="compositionally biased region" description="Basic and acidic residues" evidence="1">
    <location>
        <begin position="364"/>
        <end position="375"/>
    </location>
</feature>
<feature type="compositionally biased region" description="Polar residues" evidence="1">
    <location>
        <begin position="323"/>
        <end position="334"/>
    </location>
</feature>
<evidence type="ECO:0000256" key="1">
    <source>
        <dbReference type="SAM" id="MobiDB-lite"/>
    </source>
</evidence>
<dbReference type="OrthoDB" id="2329661at2"/>
<feature type="compositionally biased region" description="Low complexity" evidence="1">
    <location>
        <begin position="253"/>
        <end position="264"/>
    </location>
</feature>
<sequence>MKKVLTLGVIAISSLALVACGNNNKADKDSSSVESISKKIDSGDDNTSNDDQQVYAKKNKIVNPDKGTMEILGFKQLSYKGKPAFAVEWKFTNTSKKQLTADAIDEATHTYFQKNGNSEQSISSEDVYILSADQANYNSVDDDDDDAYNQAIANYNAWGTESDRSSEDKIEPGKSINLLGGELIVPVSKEDVKVQIGNHDEADTDVDMSKDNFIIKYNELSSKHFTNDLVEELKKAYANETSDQLSQKDENSSDSNSQSQGSTNEKVSNKNKNMGATQQKTQGEKNREQGYDPKGNKVMPGQDHAPGSNVYGNEDDWVKGQDQDNGTDSPTQSAMDDPNSDENKAAHAKGGMMYGAPDNVTEGDWQRSEDAANTK</sequence>
<dbReference type="eggNOG" id="ENOG502ZIB4">
    <property type="taxonomic scope" value="Bacteria"/>
</dbReference>
<dbReference type="PROSITE" id="PS51257">
    <property type="entry name" value="PROKAR_LIPOPROTEIN"/>
    <property type="match status" value="1"/>
</dbReference>
<feature type="signal peptide" evidence="2">
    <location>
        <begin position="1"/>
        <end position="18"/>
    </location>
</feature>
<feature type="compositionally biased region" description="Basic and acidic residues" evidence="1">
    <location>
        <begin position="282"/>
        <end position="295"/>
    </location>
</feature>
<feature type="region of interest" description="Disordered" evidence="1">
    <location>
        <begin position="23"/>
        <end position="51"/>
    </location>
</feature>
<evidence type="ECO:0008006" key="5">
    <source>
        <dbReference type="Google" id="ProtNLM"/>
    </source>
</evidence>
<organism evidence="3 4">
    <name type="scientific">Pediococcus pentosaceus (strain ATCC 25745 / CCUG 21536 / LMG 10740 / 183-1w)</name>
    <dbReference type="NCBI Taxonomy" id="278197"/>
    <lineage>
        <taxon>Bacteria</taxon>
        <taxon>Bacillati</taxon>
        <taxon>Bacillota</taxon>
        <taxon>Bacilli</taxon>
        <taxon>Lactobacillales</taxon>
        <taxon>Lactobacillaceae</taxon>
        <taxon>Pediococcus</taxon>
    </lineage>
</organism>
<evidence type="ECO:0000256" key="2">
    <source>
        <dbReference type="SAM" id="SignalP"/>
    </source>
</evidence>
<dbReference type="GeneID" id="33063056"/>
<dbReference type="EMBL" id="CP000422">
    <property type="protein sequence ID" value="ABJ68092.1"/>
    <property type="molecule type" value="Genomic_DNA"/>
</dbReference>
<feature type="chain" id="PRO_5039558838" description="DUF5067 domain-containing protein" evidence="2">
    <location>
        <begin position="19"/>
        <end position="375"/>
    </location>
</feature>
<dbReference type="HOGENOM" id="CLU_737420_0_0_9"/>
<dbReference type="KEGG" id="ppe:PEPE_1036"/>
<dbReference type="Proteomes" id="UP000000773">
    <property type="component" value="Chromosome"/>
</dbReference>
<evidence type="ECO:0000313" key="4">
    <source>
        <dbReference type="Proteomes" id="UP000000773"/>
    </source>
</evidence>